<name>A0A540K4P1_MALBA</name>
<dbReference type="Proteomes" id="UP000315295">
    <property type="component" value="Unassembled WGS sequence"/>
</dbReference>
<dbReference type="AlphaFoldDB" id="A0A540K4P1"/>
<sequence>MESEANEFPKGLVLYGGGHVHIRHIIPSPLVDVGCYTTTHMHSSTYIFHFIVHNLHSAGIRLRLSSVMREREFKEGG</sequence>
<gene>
    <name evidence="1" type="ORF">C1H46_045272</name>
</gene>
<evidence type="ECO:0000313" key="1">
    <source>
        <dbReference type="EMBL" id="TQD69195.1"/>
    </source>
</evidence>
<proteinExistence type="predicted"/>
<accession>A0A540K4P1</accession>
<keyword evidence="2" id="KW-1185">Reference proteome</keyword>
<evidence type="ECO:0000313" key="2">
    <source>
        <dbReference type="Proteomes" id="UP000315295"/>
    </source>
</evidence>
<organism evidence="1 2">
    <name type="scientific">Malus baccata</name>
    <name type="common">Siberian crab apple</name>
    <name type="synonym">Pyrus baccata</name>
    <dbReference type="NCBI Taxonomy" id="106549"/>
    <lineage>
        <taxon>Eukaryota</taxon>
        <taxon>Viridiplantae</taxon>
        <taxon>Streptophyta</taxon>
        <taxon>Embryophyta</taxon>
        <taxon>Tracheophyta</taxon>
        <taxon>Spermatophyta</taxon>
        <taxon>Magnoliopsida</taxon>
        <taxon>eudicotyledons</taxon>
        <taxon>Gunneridae</taxon>
        <taxon>Pentapetalae</taxon>
        <taxon>rosids</taxon>
        <taxon>fabids</taxon>
        <taxon>Rosales</taxon>
        <taxon>Rosaceae</taxon>
        <taxon>Amygdaloideae</taxon>
        <taxon>Maleae</taxon>
        <taxon>Malus</taxon>
    </lineage>
</organism>
<protein>
    <submittedName>
        <fullName evidence="1">Uncharacterized protein</fullName>
    </submittedName>
</protein>
<reference evidence="1 2" key="1">
    <citation type="journal article" date="2019" name="G3 (Bethesda)">
        <title>Sequencing of a Wild Apple (Malus baccata) Genome Unravels the Differences Between Cultivated and Wild Apple Species Regarding Disease Resistance and Cold Tolerance.</title>
        <authorList>
            <person name="Chen X."/>
        </authorList>
    </citation>
    <scope>NUCLEOTIDE SEQUENCE [LARGE SCALE GENOMIC DNA]</scope>
    <source>
        <strain evidence="2">cv. Shandingzi</strain>
        <tissue evidence="1">Leaves</tissue>
    </source>
</reference>
<comment type="caution">
    <text evidence="1">The sequence shown here is derived from an EMBL/GenBank/DDBJ whole genome shotgun (WGS) entry which is preliminary data.</text>
</comment>
<dbReference type="EMBL" id="VIEB01004497">
    <property type="protein sequence ID" value="TQD69195.1"/>
    <property type="molecule type" value="Genomic_DNA"/>
</dbReference>